<proteinExistence type="predicted"/>
<dbReference type="EMBL" id="CP003200">
    <property type="protein sequence ID" value="AEW62179.1"/>
    <property type="molecule type" value="Genomic_DNA"/>
</dbReference>
<organism evidence="1 2">
    <name type="scientific">Klebsiella pneumoniae subsp. pneumoniae (strain HS11286)</name>
    <dbReference type="NCBI Taxonomy" id="1125630"/>
    <lineage>
        <taxon>Bacteria</taxon>
        <taxon>Pseudomonadati</taxon>
        <taxon>Pseudomonadota</taxon>
        <taxon>Gammaproteobacteria</taxon>
        <taxon>Enterobacterales</taxon>
        <taxon>Enterobacteriaceae</taxon>
        <taxon>Klebsiella/Raoultella group</taxon>
        <taxon>Klebsiella</taxon>
        <taxon>Klebsiella pneumoniae complex</taxon>
    </lineage>
</organism>
<dbReference type="GeneID" id="11848510"/>
<protein>
    <submittedName>
        <fullName evidence="1">Uncharacterized protein</fullName>
    </submittedName>
</protein>
<dbReference type="RefSeq" id="YP_005227781.1">
    <property type="nucleotide sequence ID" value="NC_016845.1"/>
</dbReference>
<gene>
    <name evidence="1" type="ordered locus">KPHS_34810</name>
</gene>
<evidence type="ECO:0000313" key="2">
    <source>
        <dbReference type="Proteomes" id="UP000007841"/>
    </source>
</evidence>
<dbReference type="RefSeq" id="WP_014343275.1">
    <property type="nucleotide sequence ID" value="NC_016845.1"/>
</dbReference>
<dbReference type="Proteomes" id="UP000007841">
    <property type="component" value="Chromosome"/>
</dbReference>
<evidence type="ECO:0000313" key="1">
    <source>
        <dbReference type="EMBL" id="AEW62179.1"/>
    </source>
</evidence>
<accession>A0A0H3H0E4</accession>
<dbReference type="AlphaFoldDB" id="A0A0H3H0E4"/>
<dbReference type="KEGG" id="kpm:KPHS_34810"/>
<keyword evidence="2" id="KW-1185">Reference proteome</keyword>
<dbReference type="STRING" id="1125630.KPHS_34810"/>
<dbReference type="HOGENOM" id="CLU_3308931_0_0_6"/>
<name>A0A0H3H0E4_KLEPH</name>
<sequence length="39" mass="4278">MFTGSPLPLKAEGGVFWAQPESAHSKASAIKRFIKDFLN</sequence>
<reference evidence="1 2" key="1">
    <citation type="journal article" date="2012" name="J. Bacteriol.">
        <title>Complete genome sequence of Klebsiella pneumoniae subsp. pneumoniae HS11286, a multidrug-resistant strain isolated from human sputum.</title>
        <authorList>
            <person name="Liu P."/>
            <person name="Li P."/>
            <person name="Jiang X."/>
            <person name="Bi D."/>
            <person name="Xie Y."/>
            <person name="Tai C."/>
            <person name="Deng Z."/>
            <person name="Rajakumar K."/>
            <person name="Ou H.Y."/>
        </authorList>
    </citation>
    <scope>NUCLEOTIDE SEQUENCE [LARGE SCALE GENOMIC DNA]</scope>
    <source>
        <strain evidence="1 2">HS11286</strain>
    </source>
</reference>